<comment type="caution">
    <text evidence="1">The sequence shown here is derived from an EMBL/GenBank/DDBJ whole genome shotgun (WGS) entry which is preliminary data.</text>
</comment>
<evidence type="ECO:0000313" key="1">
    <source>
        <dbReference type="EMBL" id="MBM5458580.1"/>
    </source>
</evidence>
<dbReference type="EMBL" id="JACOPV010000008">
    <property type="protein sequence ID" value="MBM5458580.1"/>
    <property type="molecule type" value="Genomic_DNA"/>
</dbReference>
<sequence>MAIQPIEPAVHEMRTAAELAVFRLYGFLGAGARLHKALDALVGTQTTVACPIKDSPHVFKVSVLERRPGAPLQLQVVHAPDYDGVHERVNSPPHTPGHWTAILEAAIVNGPFTLAALTVEGRKVDLNTVPEQQDSNPR</sequence>
<keyword evidence="2" id="KW-1185">Reference proteome</keyword>
<organism evidence="1 2">
    <name type="scientific">Pseudomonas arcuscaelestis</name>
    <dbReference type="NCBI Taxonomy" id="2710591"/>
    <lineage>
        <taxon>Bacteria</taxon>
        <taxon>Pseudomonadati</taxon>
        <taxon>Pseudomonadota</taxon>
        <taxon>Gammaproteobacteria</taxon>
        <taxon>Pseudomonadales</taxon>
        <taxon>Pseudomonadaceae</taxon>
        <taxon>Pseudomonas</taxon>
    </lineage>
</organism>
<reference evidence="1 2" key="1">
    <citation type="submission" date="2020-08" db="EMBL/GenBank/DDBJ databases">
        <title>Description of novel Pseudomonas species.</title>
        <authorList>
            <person name="Duman M."/>
            <person name="Mulet M."/>
            <person name="Altun S."/>
            <person name="Saticioglu I.B."/>
            <person name="Lalucat J."/>
            <person name="Garcia-Valdes E."/>
        </authorList>
    </citation>
    <scope>NUCLEOTIDE SEQUENCE [LARGE SCALE GENOMIC DNA]</scope>
    <source>
        <strain evidence="1 2">P66</strain>
    </source>
</reference>
<proteinExistence type="predicted"/>
<dbReference type="RefSeq" id="WP_203584521.1">
    <property type="nucleotide sequence ID" value="NZ_JACOPV010000008.1"/>
</dbReference>
<name>A0ABS2BY87_9PSED</name>
<protein>
    <submittedName>
        <fullName evidence="1">Uncharacterized protein</fullName>
    </submittedName>
</protein>
<evidence type="ECO:0000313" key="2">
    <source>
        <dbReference type="Proteomes" id="UP000745663"/>
    </source>
</evidence>
<gene>
    <name evidence="1" type="ORF">H8F21_13505</name>
</gene>
<accession>A0ABS2BY87</accession>
<dbReference type="Proteomes" id="UP000745663">
    <property type="component" value="Unassembled WGS sequence"/>
</dbReference>